<proteinExistence type="predicted"/>
<accession>A0A0J1HCY8</accession>
<evidence type="ECO:0000256" key="1">
    <source>
        <dbReference type="SAM" id="Phobius"/>
    </source>
</evidence>
<dbReference type="PATRIC" id="fig|320778.3.peg.2588"/>
<name>A0A0J1HCY8_9GAMM</name>
<keyword evidence="3" id="KW-1185">Reference proteome</keyword>
<organism evidence="2 3">
    <name type="scientific">Photobacterium ganghwense</name>
    <dbReference type="NCBI Taxonomy" id="320778"/>
    <lineage>
        <taxon>Bacteria</taxon>
        <taxon>Pseudomonadati</taxon>
        <taxon>Pseudomonadota</taxon>
        <taxon>Gammaproteobacteria</taxon>
        <taxon>Vibrionales</taxon>
        <taxon>Vibrionaceae</taxon>
        <taxon>Photobacterium</taxon>
    </lineage>
</organism>
<sequence length="147" mass="16209">MAAEKLTKGRLIQILFLMAVLITAFVWRTITYEPTQPSDQLENSCQLMAEECTKLNGEGAYNISLSPFPAVANSELFLQVGNTDVKPNAVVEGLSMYMGSIPVVFEKQADGWVGRFTVPECTHAEMEWVIKLNTGSETISGVFTVKK</sequence>
<keyword evidence="1" id="KW-0812">Transmembrane</keyword>
<dbReference type="AlphaFoldDB" id="A0A0J1HCY8"/>
<dbReference type="OrthoDB" id="5917376at2"/>
<evidence type="ECO:0000313" key="2">
    <source>
        <dbReference type="EMBL" id="KLV09491.1"/>
    </source>
</evidence>
<dbReference type="EMBL" id="LDOU01000012">
    <property type="protein sequence ID" value="KLV09491.1"/>
    <property type="molecule type" value="Genomic_DNA"/>
</dbReference>
<keyword evidence="1" id="KW-0472">Membrane</keyword>
<gene>
    <name evidence="2" type="ORF">ABT57_11880</name>
</gene>
<comment type="caution">
    <text evidence="2">The sequence shown here is derived from an EMBL/GenBank/DDBJ whole genome shotgun (WGS) entry which is preliminary data.</text>
</comment>
<dbReference type="RefSeq" id="WP_047885439.1">
    <property type="nucleotide sequence ID" value="NZ_CP071325.1"/>
</dbReference>
<dbReference type="STRING" id="320778.ABT57_11880"/>
<evidence type="ECO:0000313" key="3">
    <source>
        <dbReference type="Proteomes" id="UP000035909"/>
    </source>
</evidence>
<protein>
    <submittedName>
        <fullName evidence="2">Uncharacterized protein</fullName>
    </submittedName>
</protein>
<reference evidence="2 3" key="1">
    <citation type="submission" date="2015-05" db="EMBL/GenBank/DDBJ databases">
        <title>Photobacterium galathea sp. nov.</title>
        <authorList>
            <person name="Machado H."/>
            <person name="Gram L."/>
        </authorList>
    </citation>
    <scope>NUCLEOTIDE SEQUENCE [LARGE SCALE GENOMIC DNA]</scope>
    <source>
        <strain evidence="2 3">DSM 22954</strain>
    </source>
</reference>
<keyword evidence="1" id="KW-1133">Transmembrane helix</keyword>
<feature type="transmembrane region" description="Helical" evidence="1">
    <location>
        <begin position="12"/>
        <end position="30"/>
    </location>
</feature>
<dbReference type="Proteomes" id="UP000035909">
    <property type="component" value="Unassembled WGS sequence"/>
</dbReference>